<sequence>MRRLHLPMNPMKTLRASTSVEGLRSALGHLFRIAVSFSLLFMDNTILLVAVLLSRLRPADRRQPASKNEQLYPKTMLITGIGTSHGLALARAWKAEGHRVVGADVVDLGLPIRSGGSMSKALVAFYQVPSDHYISKVLEIIHREKIDLWIPCSPKATAIEDATARQVIESRTLCKCIAFDTELISCFVHPDSFKQFLVERDLPVLEHHQVQSRDSIHRILNRTPTKSYRLSSGGSEAAVSLPKRTLSKTYSEISEIKISKEHPWILQQQSRLGEFFADLLVVRGHVHAIKVRLADTRSPHWGASRLDEALAAAIHRLMRTLASKGGPRMTGHLSVRLLVDEEFDVSSVRHTIHIADCISGAAAFDNLLRDAPCPISGYLAAFDSAPTEPPAWKVMATLSPNKPPRLSLLDNKFVAHLLPWFLSLDTVKEAIISLEAKLVPFLFWMDPQFSYLDPVPWWWHVHVYQPLREIWMLVKQTRAAGLAGCFDD</sequence>
<evidence type="ECO:0000313" key="1">
    <source>
        <dbReference type="EMBL" id="KAJ5323492.1"/>
    </source>
</evidence>
<dbReference type="InterPro" id="IPR036291">
    <property type="entry name" value="NAD(P)-bd_dom_sf"/>
</dbReference>
<reference evidence="1" key="2">
    <citation type="journal article" date="2023" name="IMA Fungus">
        <title>Comparative genomic study of the Penicillium genus elucidates a diverse pangenome and 15 lateral gene transfer events.</title>
        <authorList>
            <person name="Petersen C."/>
            <person name="Sorensen T."/>
            <person name="Nielsen M.R."/>
            <person name="Sondergaard T.E."/>
            <person name="Sorensen J.L."/>
            <person name="Fitzpatrick D.A."/>
            <person name="Frisvad J.C."/>
            <person name="Nielsen K.L."/>
        </authorList>
    </citation>
    <scope>NUCLEOTIDE SEQUENCE</scope>
    <source>
        <strain evidence="1">IBT 21472</strain>
    </source>
</reference>
<name>A0A9W9HGR3_9EURO</name>
<dbReference type="Gene3D" id="3.40.50.20">
    <property type="match status" value="1"/>
</dbReference>
<dbReference type="AlphaFoldDB" id="A0A9W9HGR3"/>
<dbReference type="Proteomes" id="UP001147746">
    <property type="component" value="Unassembled WGS sequence"/>
</dbReference>
<organism evidence="1 2">
    <name type="scientific">Penicillium atrosanguineum</name>
    <dbReference type="NCBI Taxonomy" id="1132637"/>
    <lineage>
        <taxon>Eukaryota</taxon>
        <taxon>Fungi</taxon>
        <taxon>Dikarya</taxon>
        <taxon>Ascomycota</taxon>
        <taxon>Pezizomycotina</taxon>
        <taxon>Eurotiomycetes</taxon>
        <taxon>Eurotiomycetidae</taxon>
        <taxon>Eurotiales</taxon>
        <taxon>Aspergillaceae</taxon>
        <taxon>Penicillium</taxon>
    </lineage>
</organism>
<dbReference type="EMBL" id="JAPZBO010000002">
    <property type="protein sequence ID" value="KAJ5323492.1"/>
    <property type="molecule type" value="Genomic_DNA"/>
</dbReference>
<evidence type="ECO:0000313" key="2">
    <source>
        <dbReference type="Proteomes" id="UP001147746"/>
    </source>
</evidence>
<dbReference type="SUPFAM" id="SSF51735">
    <property type="entry name" value="NAD(P)-binding Rossmann-fold domains"/>
    <property type="match status" value="1"/>
</dbReference>
<reference evidence="1" key="1">
    <citation type="submission" date="2022-12" db="EMBL/GenBank/DDBJ databases">
        <authorList>
            <person name="Petersen C."/>
        </authorList>
    </citation>
    <scope>NUCLEOTIDE SEQUENCE</scope>
    <source>
        <strain evidence="1">IBT 21472</strain>
    </source>
</reference>
<proteinExistence type="predicted"/>
<accession>A0A9W9HGR3</accession>
<protein>
    <submittedName>
        <fullName evidence="1">O-methyltransferase family 3</fullName>
    </submittedName>
</protein>
<keyword evidence="2" id="KW-1185">Reference proteome</keyword>
<comment type="caution">
    <text evidence="1">The sequence shown here is derived from an EMBL/GenBank/DDBJ whole genome shotgun (WGS) entry which is preliminary data.</text>
</comment>
<gene>
    <name evidence="1" type="ORF">N7476_002092</name>
</gene>